<proteinExistence type="predicted"/>
<dbReference type="Pfam" id="PF13086">
    <property type="entry name" value="AAA_11"/>
    <property type="match status" value="1"/>
</dbReference>
<dbReference type="Gene3D" id="3.40.50.300">
    <property type="entry name" value="P-loop containing nucleotide triphosphate hydrolases"/>
    <property type="match status" value="2"/>
</dbReference>
<evidence type="ECO:0000256" key="1">
    <source>
        <dbReference type="SAM" id="MobiDB-lite"/>
    </source>
</evidence>
<evidence type="ECO:0000313" key="4">
    <source>
        <dbReference type="EMBL" id="GAA3941238.1"/>
    </source>
</evidence>
<dbReference type="InterPro" id="IPR047187">
    <property type="entry name" value="SF1_C_Upf1"/>
</dbReference>
<evidence type="ECO:0000259" key="2">
    <source>
        <dbReference type="Pfam" id="PF13086"/>
    </source>
</evidence>
<name>A0ABP7NAC0_9GAMM</name>
<dbReference type="InterPro" id="IPR027417">
    <property type="entry name" value="P-loop_NTPase"/>
</dbReference>
<dbReference type="InterPro" id="IPR041677">
    <property type="entry name" value="DNA2/NAM7_AAA_11"/>
</dbReference>
<reference evidence="5" key="1">
    <citation type="journal article" date="2019" name="Int. J. Syst. Evol. Microbiol.">
        <title>The Global Catalogue of Microorganisms (GCM) 10K type strain sequencing project: providing services to taxonomists for standard genome sequencing and annotation.</title>
        <authorList>
            <consortium name="The Broad Institute Genomics Platform"/>
            <consortium name="The Broad Institute Genome Sequencing Center for Infectious Disease"/>
            <person name="Wu L."/>
            <person name="Ma J."/>
        </authorList>
    </citation>
    <scope>NUCLEOTIDE SEQUENCE [LARGE SCALE GENOMIC DNA]</scope>
    <source>
        <strain evidence="5">JCM 17551</strain>
    </source>
</reference>
<gene>
    <name evidence="4" type="ORF">GCM10022277_41510</name>
</gene>
<feature type="domain" description="DNA2/NAM7 helicase-like C-terminal" evidence="3">
    <location>
        <begin position="620"/>
        <end position="803"/>
    </location>
</feature>
<dbReference type="Proteomes" id="UP001501565">
    <property type="component" value="Unassembled WGS sequence"/>
</dbReference>
<evidence type="ECO:0000313" key="5">
    <source>
        <dbReference type="Proteomes" id="UP001501565"/>
    </source>
</evidence>
<dbReference type="PANTHER" id="PTHR10887">
    <property type="entry name" value="DNA2/NAM7 HELICASE FAMILY"/>
    <property type="match status" value="1"/>
</dbReference>
<keyword evidence="4" id="KW-0067">ATP-binding</keyword>
<comment type="caution">
    <text evidence="4">The sequence shown here is derived from an EMBL/GenBank/DDBJ whole genome shotgun (WGS) entry which is preliminary data.</text>
</comment>
<protein>
    <submittedName>
        <fullName evidence="4">DEAD/DEAH box helicase</fullName>
    </submittedName>
</protein>
<dbReference type="GO" id="GO:0004386">
    <property type="term" value="F:helicase activity"/>
    <property type="evidence" value="ECO:0007669"/>
    <property type="project" value="UniProtKB-KW"/>
</dbReference>
<dbReference type="CDD" id="cd18808">
    <property type="entry name" value="SF1_C_Upf1"/>
    <property type="match status" value="1"/>
</dbReference>
<keyword evidence="5" id="KW-1185">Reference proteome</keyword>
<organism evidence="4 5">
    <name type="scientific">Litoribacillus peritrichatus</name>
    <dbReference type="NCBI Taxonomy" id="718191"/>
    <lineage>
        <taxon>Bacteria</taxon>
        <taxon>Pseudomonadati</taxon>
        <taxon>Pseudomonadota</taxon>
        <taxon>Gammaproteobacteria</taxon>
        <taxon>Oceanospirillales</taxon>
        <taxon>Oceanospirillaceae</taxon>
        <taxon>Litoribacillus</taxon>
    </lineage>
</organism>
<dbReference type="InterPro" id="IPR045055">
    <property type="entry name" value="DNA2/NAM7-like"/>
</dbReference>
<dbReference type="SUPFAM" id="SSF52540">
    <property type="entry name" value="P-loop containing nucleoside triphosphate hydrolases"/>
    <property type="match status" value="1"/>
</dbReference>
<accession>A0ABP7NAC0</accession>
<evidence type="ECO:0000259" key="3">
    <source>
        <dbReference type="Pfam" id="PF13087"/>
    </source>
</evidence>
<keyword evidence="4" id="KW-0347">Helicase</keyword>
<keyword evidence="4" id="KW-0378">Hydrolase</keyword>
<feature type="domain" description="DNA2/NAM7 helicase helicase" evidence="2">
    <location>
        <begin position="290"/>
        <end position="588"/>
    </location>
</feature>
<sequence length="930" mass="104832">MQPNHPWQNLVRFYSDCYQADNRHVNFWDIFKLKKNDFEVFSGQDELANNSLPRYPINANLAQHLSNQVTTYQREKLLTYGVIFVAGTLKPENLVKNRTVCAPLIYYPAQLVNSDNITYVELSDEVHVNTPLLRSIITADNIDSVMDTFPAPKDGSHELNIGQIASWLEKFTIIEDVLPLLKYPKLASKGELTEHAQASSVQVLSAAAVALIDRPKASRGIVHELDAIAKASHTSLPCQAILGGLQSRSANTFQQPGSASVLHAQQGTSRSGDSSQNTVNSQPEILPVQLSTAQQDALSICASQTLGLVSGPPGTGKSFTIAAMIADRVLHGEKVLVVSETEQAVEVIAEKLMSDFGIKEGVVRAGRAEYLRELKSYIDDLLKTGTRAEPKEKLKNRFQELKLKQANEHQTEALFVRRAKQSVKWGQVIAPKHPSETLGWFRRLRIKLIRYRVKRAANLWDLMEQLDQLNTQKEKMSFEYIKQIKNAQLEQTLLNSRNDLVHFNKALKARTSLKQQSFFNEIDYAVLLDAFPVWLVSLSTLHKVLPLTESLFDTVIFDEATQCNLAISIPALYRAKRVMVVGDAKQLSHVSFLSSAKEKSLLDKHGIDTSQFEEHSYRNNSLLDKVSAQITHQSSVTMLDEHFRSKSDLISFSNYKFYRNRLKVMQHRPGAYENGNLVFYSCSGTRNKQGINTQEAKALVEKLCDIVQDAKPMKAKPSIGVLSPYRTQAEYLDKTIANQVSAGDIEQHNIRVGTPYQFQGEERDIMLLSFSVCENSLNASGYLNREDVFNVAITRAKQKQWVFVSVSPEKLHINNLLRQYIESPTQTTSANETSETLDYFQEVVCHHLSKHQITTWKGYTIAGQTMDILCRKHEKFVAIDLIGFPGEWQDFYDTSSYKVFRRAGLTVVPICYADWIENSESCLSSVLANL</sequence>
<dbReference type="EMBL" id="BAABBN010000015">
    <property type="protein sequence ID" value="GAA3941238.1"/>
    <property type="molecule type" value="Genomic_DNA"/>
</dbReference>
<dbReference type="PANTHER" id="PTHR10887:SF495">
    <property type="entry name" value="HELICASE SENATAXIN ISOFORM X1-RELATED"/>
    <property type="match status" value="1"/>
</dbReference>
<keyword evidence="4" id="KW-0547">Nucleotide-binding</keyword>
<dbReference type="Pfam" id="PF13087">
    <property type="entry name" value="AAA_12"/>
    <property type="match status" value="1"/>
</dbReference>
<feature type="region of interest" description="Disordered" evidence="1">
    <location>
        <begin position="256"/>
        <end position="280"/>
    </location>
</feature>
<dbReference type="InterPro" id="IPR041679">
    <property type="entry name" value="DNA2/NAM7-like_C"/>
</dbReference>
<dbReference type="RefSeq" id="WP_344800573.1">
    <property type="nucleotide sequence ID" value="NZ_BAABBN010000015.1"/>
</dbReference>